<accession>A0AAW8AX23</accession>
<reference evidence="1" key="1">
    <citation type="submission" date="2023-07" db="EMBL/GenBank/DDBJ databases">
        <authorList>
            <person name="Peng Z."/>
        </authorList>
    </citation>
    <scope>NUCLEOTIDE SEQUENCE</scope>
    <source>
        <strain evidence="1">KP219</strain>
    </source>
</reference>
<dbReference type="RefSeq" id="WP_305202763.1">
    <property type="nucleotide sequence ID" value="NZ_JAUUIA010001189.1"/>
</dbReference>
<dbReference type="AlphaFoldDB" id="A0AAW8AX23"/>
<proteinExistence type="predicted"/>
<comment type="caution">
    <text evidence="1">The sequence shown here is derived from an EMBL/GenBank/DDBJ whole genome shotgun (WGS) entry which is preliminary data.</text>
</comment>
<gene>
    <name evidence="1" type="ORF">Q6294_33005</name>
</gene>
<evidence type="ECO:0000313" key="1">
    <source>
        <dbReference type="EMBL" id="MDP0971759.1"/>
    </source>
</evidence>
<feature type="non-terminal residue" evidence="1">
    <location>
        <position position="1"/>
    </location>
</feature>
<protein>
    <submittedName>
        <fullName evidence="1">Uncharacterized protein</fullName>
    </submittedName>
</protein>
<evidence type="ECO:0000313" key="2">
    <source>
        <dbReference type="Proteomes" id="UP001244490"/>
    </source>
</evidence>
<name>A0AAW8AX23_KLEPN</name>
<dbReference type="EMBL" id="JAUUIA010001189">
    <property type="protein sequence ID" value="MDP0971759.1"/>
    <property type="molecule type" value="Genomic_DNA"/>
</dbReference>
<dbReference type="Proteomes" id="UP001244490">
    <property type="component" value="Unassembled WGS sequence"/>
</dbReference>
<organism evidence="1 2">
    <name type="scientific">Klebsiella pneumoniae</name>
    <dbReference type="NCBI Taxonomy" id="573"/>
    <lineage>
        <taxon>Bacteria</taxon>
        <taxon>Pseudomonadati</taxon>
        <taxon>Pseudomonadota</taxon>
        <taxon>Gammaproteobacteria</taxon>
        <taxon>Enterobacterales</taxon>
        <taxon>Enterobacteriaceae</taxon>
        <taxon>Klebsiella/Raoultella group</taxon>
        <taxon>Klebsiella</taxon>
        <taxon>Klebsiella pneumoniae complex</taxon>
    </lineage>
</organism>
<sequence length="64" mass="7043">GVLHKNRSQIQQARPSTINSIDCSETAKERSGCFIHSRSKRPLTCNEKISLSAVLNGSQEIGME</sequence>